<evidence type="ECO:0000313" key="3">
    <source>
        <dbReference type="EMBL" id="JAE22117.1"/>
    </source>
</evidence>
<feature type="region of interest" description="Disordered" evidence="1">
    <location>
        <begin position="14"/>
        <end position="37"/>
    </location>
</feature>
<reference evidence="3" key="1">
    <citation type="submission" date="2014-09" db="EMBL/GenBank/DDBJ databases">
        <authorList>
            <person name="Magalhaes I.L.F."/>
            <person name="Oliveira U."/>
            <person name="Santos F.R."/>
            <person name="Vidigal T.H.D.A."/>
            <person name="Brescovit A.D."/>
            <person name="Santos A.J."/>
        </authorList>
    </citation>
    <scope>NUCLEOTIDE SEQUENCE</scope>
    <source>
        <tissue evidence="3">Shoot tissue taken approximately 20 cm above the soil surface</tissue>
    </source>
</reference>
<keyword evidence="2" id="KW-0732">Signal</keyword>
<feature type="signal peptide" evidence="2">
    <location>
        <begin position="1"/>
        <end position="18"/>
    </location>
</feature>
<dbReference type="AlphaFoldDB" id="A0A0A9GCC1"/>
<feature type="compositionally biased region" description="Polar residues" evidence="1">
    <location>
        <begin position="14"/>
        <end position="26"/>
    </location>
</feature>
<name>A0A0A9GCC1_ARUDO</name>
<evidence type="ECO:0000256" key="1">
    <source>
        <dbReference type="SAM" id="MobiDB-lite"/>
    </source>
</evidence>
<organism evidence="3">
    <name type="scientific">Arundo donax</name>
    <name type="common">Giant reed</name>
    <name type="synonym">Donax arundinaceus</name>
    <dbReference type="NCBI Taxonomy" id="35708"/>
    <lineage>
        <taxon>Eukaryota</taxon>
        <taxon>Viridiplantae</taxon>
        <taxon>Streptophyta</taxon>
        <taxon>Embryophyta</taxon>
        <taxon>Tracheophyta</taxon>
        <taxon>Spermatophyta</taxon>
        <taxon>Magnoliopsida</taxon>
        <taxon>Liliopsida</taxon>
        <taxon>Poales</taxon>
        <taxon>Poaceae</taxon>
        <taxon>PACMAD clade</taxon>
        <taxon>Arundinoideae</taxon>
        <taxon>Arundineae</taxon>
        <taxon>Arundo</taxon>
    </lineage>
</organism>
<evidence type="ECO:0000256" key="2">
    <source>
        <dbReference type="SAM" id="SignalP"/>
    </source>
</evidence>
<feature type="compositionally biased region" description="Basic and acidic residues" evidence="1">
    <location>
        <begin position="28"/>
        <end position="37"/>
    </location>
</feature>
<proteinExistence type="predicted"/>
<protein>
    <submittedName>
        <fullName evidence="3">Uncharacterized protein</fullName>
    </submittedName>
</protein>
<feature type="chain" id="PRO_5002044878" evidence="2">
    <location>
        <begin position="19"/>
        <end position="37"/>
    </location>
</feature>
<accession>A0A0A9GCC1</accession>
<reference evidence="3" key="2">
    <citation type="journal article" date="2015" name="Data Brief">
        <title>Shoot transcriptome of the giant reed, Arundo donax.</title>
        <authorList>
            <person name="Barrero R.A."/>
            <person name="Guerrero F.D."/>
            <person name="Moolhuijzen P."/>
            <person name="Goolsby J.A."/>
            <person name="Tidwell J."/>
            <person name="Bellgard S.E."/>
            <person name="Bellgard M.I."/>
        </authorList>
    </citation>
    <scope>NUCLEOTIDE SEQUENCE</scope>
    <source>
        <tissue evidence="3">Shoot tissue taken approximately 20 cm above the soil surface</tissue>
    </source>
</reference>
<sequence length="37" mass="3846">MIVLGVLFGMTTASGSSATGIGQQWSGFDERPIESNT</sequence>
<dbReference type="EMBL" id="GBRH01175779">
    <property type="protein sequence ID" value="JAE22117.1"/>
    <property type="molecule type" value="Transcribed_RNA"/>
</dbReference>